<evidence type="ECO:0000256" key="9">
    <source>
        <dbReference type="ARBA" id="ARBA00024074"/>
    </source>
</evidence>
<comment type="catalytic activity">
    <reaction evidence="10">
        <text>a primary alcohol + NADP(+) = an aldehyde + NADPH + H(+)</text>
        <dbReference type="Rhea" id="RHEA:15937"/>
        <dbReference type="ChEBI" id="CHEBI:15378"/>
        <dbReference type="ChEBI" id="CHEBI:15734"/>
        <dbReference type="ChEBI" id="CHEBI:17478"/>
        <dbReference type="ChEBI" id="CHEBI:57783"/>
        <dbReference type="ChEBI" id="CHEBI:58349"/>
        <dbReference type="EC" id="1.1.1.2"/>
    </reaction>
    <physiologicalReaction direction="left-to-right" evidence="10">
        <dbReference type="Rhea" id="RHEA:15938"/>
    </physiologicalReaction>
    <physiologicalReaction direction="right-to-left" evidence="10">
        <dbReference type="Rhea" id="RHEA:15939"/>
    </physiologicalReaction>
</comment>
<evidence type="ECO:0000256" key="8">
    <source>
        <dbReference type="ARBA" id="ARBA00023002"/>
    </source>
</evidence>
<evidence type="ECO:0000256" key="4">
    <source>
        <dbReference type="ARBA" id="ARBA00022553"/>
    </source>
</evidence>
<organism evidence="13 14">
    <name type="scientific">Clonostachys byssicola</name>
    <dbReference type="NCBI Taxonomy" id="160290"/>
    <lineage>
        <taxon>Eukaryota</taxon>
        <taxon>Fungi</taxon>
        <taxon>Dikarya</taxon>
        <taxon>Ascomycota</taxon>
        <taxon>Pezizomycotina</taxon>
        <taxon>Sordariomycetes</taxon>
        <taxon>Hypocreomycetidae</taxon>
        <taxon>Hypocreales</taxon>
        <taxon>Bionectriaceae</taxon>
        <taxon>Clonostachys</taxon>
    </lineage>
</organism>
<comment type="similarity">
    <text evidence="2 11">Belongs to the zinc-containing alcohol dehydrogenase family.</text>
</comment>
<sequence>MAQKDQKFEGWVGDSPASADGNLRWAEFEPKPWEETDIDIKVTHCGICASDLSMMRSHWGPIVYPCIAGHEIAGIAVRVGTSATGDIKVGDRVAVGSQADACLGRFGDCEYCDSGDDQYCTKQVGTFGGYHFNGGVAYGGFALYHRCPSHFVIKIPEDVSSADAATMMCGGITTYSPLRHHSCGPGKSVGIVGMGGLGHFGVLWAKALGAEKVTVISRTSGKRDDAIAMGADGFIATGEEPNWASDHARSFDILLSTTPSSKSGGCTEQHTQVPIQDYLGLVRNDGILVQVGVPESLSVTFNPQVHMIMRRVKMTGSFIGSPAETREMLQLAAENNIKPWIEELPMKNINDALLKMDAGKPKYRYVLVNE</sequence>
<dbReference type="Proteomes" id="UP000754883">
    <property type="component" value="Unassembled WGS sequence"/>
</dbReference>
<evidence type="ECO:0000313" key="14">
    <source>
        <dbReference type="Proteomes" id="UP000754883"/>
    </source>
</evidence>
<dbReference type="Gene3D" id="3.40.50.720">
    <property type="entry name" value="NAD(P)-binding Rossmann-like Domain"/>
    <property type="match status" value="1"/>
</dbReference>
<keyword evidence="5 11" id="KW-0479">Metal-binding</keyword>
<evidence type="ECO:0000256" key="6">
    <source>
        <dbReference type="ARBA" id="ARBA00022833"/>
    </source>
</evidence>
<dbReference type="FunFam" id="3.40.50.720:FF:000158">
    <property type="entry name" value="Zinc-binding alcohol dehydrogenase"/>
    <property type="match status" value="1"/>
</dbReference>
<dbReference type="Gene3D" id="3.90.180.10">
    <property type="entry name" value="Medium-chain alcohol dehydrogenases, catalytic domain"/>
    <property type="match status" value="1"/>
</dbReference>
<dbReference type="Pfam" id="PF08240">
    <property type="entry name" value="ADH_N"/>
    <property type="match status" value="1"/>
</dbReference>
<dbReference type="SUPFAM" id="SSF51735">
    <property type="entry name" value="NAD(P)-binding Rossmann-fold domains"/>
    <property type="match status" value="1"/>
</dbReference>
<dbReference type="SMART" id="SM00829">
    <property type="entry name" value="PKS_ER"/>
    <property type="match status" value="1"/>
</dbReference>
<evidence type="ECO:0000256" key="10">
    <source>
        <dbReference type="ARBA" id="ARBA00050997"/>
    </source>
</evidence>
<name>A0A9N9UX92_9HYPO</name>
<evidence type="ECO:0000313" key="13">
    <source>
        <dbReference type="EMBL" id="CAH0002470.1"/>
    </source>
</evidence>
<dbReference type="EMBL" id="CABFNO020001560">
    <property type="protein sequence ID" value="CAH0002470.1"/>
    <property type="molecule type" value="Genomic_DNA"/>
</dbReference>
<dbReference type="EC" id="1.1.1.2" evidence="9"/>
<dbReference type="AlphaFoldDB" id="A0A9N9UX92"/>
<dbReference type="GO" id="GO:0008106">
    <property type="term" value="F:alcohol dehydrogenase (NADP+) activity"/>
    <property type="evidence" value="ECO:0007669"/>
    <property type="project" value="UniProtKB-EC"/>
</dbReference>
<dbReference type="GO" id="GO:0006066">
    <property type="term" value="P:alcohol metabolic process"/>
    <property type="evidence" value="ECO:0007669"/>
    <property type="project" value="UniProtKB-ARBA"/>
</dbReference>
<dbReference type="CDD" id="cd05283">
    <property type="entry name" value="CAD1"/>
    <property type="match status" value="1"/>
</dbReference>
<keyword evidence="4" id="KW-0597">Phosphoprotein</keyword>
<dbReference type="InterPro" id="IPR013154">
    <property type="entry name" value="ADH-like_N"/>
</dbReference>
<dbReference type="InterPro" id="IPR002328">
    <property type="entry name" value="ADH_Zn_CS"/>
</dbReference>
<comment type="cofactor">
    <cofactor evidence="1 11">
        <name>Zn(2+)</name>
        <dbReference type="ChEBI" id="CHEBI:29105"/>
    </cofactor>
</comment>
<dbReference type="InterPro" id="IPR036291">
    <property type="entry name" value="NAD(P)-bd_dom_sf"/>
</dbReference>
<gene>
    <name evidence="13" type="ORF">CBYS24578_00002030</name>
</gene>
<feature type="domain" description="Enoyl reductase (ER)" evidence="12">
    <location>
        <begin position="18"/>
        <end position="367"/>
    </location>
</feature>
<dbReference type="InterPro" id="IPR020843">
    <property type="entry name" value="ER"/>
</dbReference>
<evidence type="ECO:0000256" key="7">
    <source>
        <dbReference type="ARBA" id="ARBA00022857"/>
    </source>
</evidence>
<dbReference type="InterPro" id="IPR013149">
    <property type="entry name" value="ADH-like_C"/>
</dbReference>
<evidence type="ECO:0000256" key="2">
    <source>
        <dbReference type="ARBA" id="ARBA00008072"/>
    </source>
</evidence>
<accession>A0A9N9UX92</accession>
<evidence type="ECO:0000256" key="11">
    <source>
        <dbReference type="RuleBase" id="RU361277"/>
    </source>
</evidence>
<dbReference type="Pfam" id="PF00107">
    <property type="entry name" value="ADH_zinc_N"/>
    <property type="match status" value="1"/>
</dbReference>
<dbReference type="InterPro" id="IPR011032">
    <property type="entry name" value="GroES-like_sf"/>
</dbReference>
<dbReference type="GO" id="GO:0008270">
    <property type="term" value="F:zinc ion binding"/>
    <property type="evidence" value="ECO:0007669"/>
    <property type="project" value="InterPro"/>
</dbReference>
<evidence type="ECO:0000259" key="12">
    <source>
        <dbReference type="SMART" id="SM00829"/>
    </source>
</evidence>
<keyword evidence="6 11" id="KW-0862">Zinc</keyword>
<proteinExistence type="inferred from homology"/>
<dbReference type="PANTHER" id="PTHR42683">
    <property type="entry name" value="ALDEHYDE REDUCTASE"/>
    <property type="match status" value="1"/>
</dbReference>
<dbReference type="SUPFAM" id="SSF50129">
    <property type="entry name" value="GroES-like"/>
    <property type="match status" value="1"/>
</dbReference>
<reference evidence="13 14" key="2">
    <citation type="submission" date="2021-10" db="EMBL/GenBank/DDBJ databases">
        <authorList>
            <person name="Piombo E."/>
        </authorList>
    </citation>
    <scope>NUCLEOTIDE SEQUENCE [LARGE SCALE GENOMIC DNA]</scope>
</reference>
<comment type="caution">
    <text evidence="13">The sequence shown here is derived from an EMBL/GenBank/DDBJ whole genome shotgun (WGS) entry which is preliminary data.</text>
</comment>
<reference evidence="14" key="1">
    <citation type="submission" date="2019-06" db="EMBL/GenBank/DDBJ databases">
        <authorList>
            <person name="Broberg M."/>
        </authorList>
    </citation>
    <scope>NUCLEOTIDE SEQUENCE [LARGE SCALE GENOMIC DNA]</scope>
</reference>
<evidence type="ECO:0000256" key="5">
    <source>
        <dbReference type="ARBA" id="ARBA00022723"/>
    </source>
</evidence>
<protein>
    <recommendedName>
        <fullName evidence="9">alcohol dehydrogenase (NADP(+))</fullName>
        <ecNumber evidence="9">1.1.1.2</ecNumber>
    </recommendedName>
</protein>
<evidence type="ECO:0000256" key="1">
    <source>
        <dbReference type="ARBA" id="ARBA00001947"/>
    </source>
</evidence>
<dbReference type="OrthoDB" id="1879366at2759"/>
<comment type="subunit">
    <text evidence="3">Homodimer.</text>
</comment>
<dbReference type="PROSITE" id="PS00059">
    <property type="entry name" value="ADH_ZINC"/>
    <property type="match status" value="1"/>
</dbReference>
<evidence type="ECO:0000256" key="3">
    <source>
        <dbReference type="ARBA" id="ARBA00011738"/>
    </source>
</evidence>
<dbReference type="InterPro" id="IPR047109">
    <property type="entry name" value="CAD-like"/>
</dbReference>
<keyword evidence="8" id="KW-0560">Oxidoreductase</keyword>
<keyword evidence="7" id="KW-0521">NADP</keyword>
<keyword evidence="14" id="KW-1185">Reference proteome</keyword>